<dbReference type="Proteomes" id="UP001056730">
    <property type="component" value="Chromosome"/>
</dbReference>
<evidence type="ECO:0000313" key="5">
    <source>
        <dbReference type="Proteomes" id="UP001153199"/>
    </source>
</evidence>
<dbReference type="EMBL" id="CP086395">
    <property type="protein sequence ID" value="USJ19617.1"/>
    <property type="molecule type" value="Genomic_DNA"/>
</dbReference>
<gene>
    <name evidence="3" type="ORF">LMK00_07195</name>
    <name evidence="2" type="ORF">NF717_03295</name>
</gene>
<dbReference type="Pfam" id="PF13673">
    <property type="entry name" value="Acetyltransf_10"/>
    <property type="match status" value="1"/>
</dbReference>
<dbReference type="PANTHER" id="PTHR43451">
    <property type="entry name" value="ACETYLTRANSFERASE (GNAT) FAMILY PROTEIN"/>
    <property type="match status" value="1"/>
</dbReference>
<keyword evidence="5" id="KW-1185">Reference proteome</keyword>
<dbReference type="GO" id="GO:0016747">
    <property type="term" value="F:acyltransferase activity, transferring groups other than amino-acyl groups"/>
    <property type="evidence" value="ECO:0007669"/>
    <property type="project" value="InterPro"/>
</dbReference>
<accession>A0A9Q8Y0Y9</accession>
<dbReference type="AlphaFoldDB" id="A0A9Q8Y0Y9"/>
<evidence type="ECO:0000313" key="2">
    <source>
        <dbReference type="EMBL" id="MDG6144688.1"/>
    </source>
</evidence>
<dbReference type="RefSeq" id="WP_035001398.1">
    <property type="nucleotide sequence ID" value="NZ_CP086395.1"/>
</dbReference>
<protein>
    <submittedName>
        <fullName evidence="3">GNAT family N-acetyltransferase</fullName>
        <ecNumber evidence="3">2.3.1.-</ecNumber>
    </submittedName>
</protein>
<proteinExistence type="predicted"/>
<dbReference type="KEGG" id="lfo:LMK00_07195"/>
<dbReference type="PROSITE" id="PS51186">
    <property type="entry name" value="GNAT"/>
    <property type="match status" value="1"/>
</dbReference>
<dbReference type="EC" id="2.3.1.-" evidence="3"/>
<dbReference type="EMBL" id="JAMWFV010000002">
    <property type="protein sequence ID" value="MDG6144688.1"/>
    <property type="molecule type" value="Genomic_DNA"/>
</dbReference>
<dbReference type="Proteomes" id="UP001153199">
    <property type="component" value="Unassembled WGS sequence"/>
</dbReference>
<evidence type="ECO:0000313" key="3">
    <source>
        <dbReference type="EMBL" id="USJ19617.1"/>
    </source>
</evidence>
<name>A0A9Q8Y0Y9_9LACT</name>
<dbReference type="InterPro" id="IPR052564">
    <property type="entry name" value="N-acetyltrans/Recomb-assoc"/>
</dbReference>
<keyword evidence="3" id="KW-0808">Transferase</keyword>
<feature type="domain" description="N-acetyltransferase" evidence="1">
    <location>
        <begin position="1"/>
        <end position="153"/>
    </location>
</feature>
<organism evidence="3 4">
    <name type="scientific">Lactococcus formosensis</name>
    <dbReference type="NCBI Taxonomy" id="1281486"/>
    <lineage>
        <taxon>Bacteria</taxon>
        <taxon>Bacillati</taxon>
        <taxon>Bacillota</taxon>
        <taxon>Bacilli</taxon>
        <taxon>Lactobacillales</taxon>
        <taxon>Streptococcaceae</taxon>
        <taxon>Lactococcus</taxon>
    </lineage>
</organism>
<dbReference type="Gene3D" id="3.40.630.30">
    <property type="match status" value="1"/>
</dbReference>
<sequence>MNCRHYHSKDYAEIVDLFYTTVHTINVADYSREELEAWAPSDKSDFCMEKQLAESYCLVVEESGKILGFANATSRDTFDCLYVDKDYQKRGVGHLLADKIEQYCKEQGAEIINVDVSLTALSFFEQRGYVILNQQVVVRRNQYLNNYKMQLKL</sequence>
<dbReference type="CDD" id="cd04301">
    <property type="entry name" value="NAT_SF"/>
    <property type="match status" value="1"/>
</dbReference>
<dbReference type="InterPro" id="IPR000182">
    <property type="entry name" value="GNAT_dom"/>
</dbReference>
<evidence type="ECO:0000259" key="1">
    <source>
        <dbReference type="PROSITE" id="PS51186"/>
    </source>
</evidence>
<keyword evidence="3" id="KW-0012">Acyltransferase</keyword>
<dbReference type="InterPro" id="IPR016181">
    <property type="entry name" value="Acyl_CoA_acyltransferase"/>
</dbReference>
<evidence type="ECO:0000313" key="4">
    <source>
        <dbReference type="Proteomes" id="UP001056730"/>
    </source>
</evidence>
<dbReference type="SUPFAM" id="SSF55729">
    <property type="entry name" value="Acyl-CoA N-acyltransferases (Nat)"/>
    <property type="match status" value="1"/>
</dbReference>
<reference evidence="2" key="2">
    <citation type="submission" date="2022-06" db="EMBL/GenBank/DDBJ databases">
        <title>Lactococcus from bovine mastitis in China.</title>
        <authorList>
            <person name="Lin Y."/>
            <person name="Han B."/>
        </authorList>
    </citation>
    <scope>NUCLEOTIDE SEQUENCE</scope>
    <source>
        <strain evidence="2">Ningxia-I-26</strain>
    </source>
</reference>
<reference evidence="3" key="1">
    <citation type="journal article" date="2022" name="Front. Microbiol.">
        <title>Feed Insects as a Reservoir of Granadaene-Producing Lactococci.</title>
        <authorList>
            <person name="Neuzil-Bunesova V."/>
            <person name="Ramirez Garcia A."/>
            <person name="Modrackova N."/>
            <person name="Makovska M."/>
            <person name="Sabolova M."/>
            <person name="Sproer C."/>
            <person name="Bunk B."/>
            <person name="Blom J."/>
            <person name="Schwab C."/>
        </authorList>
    </citation>
    <scope>NUCLEOTIDE SEQUENCE</scope>
    <source>
        <strain evidence="3">I4/6O</strain>
    </source>
</reference>
<dbReference type="PANTHER" id="PTHR43451:SF1">
    <property type="entry name" value="ACETYLTRANSFERASE"/>
    <property type="match status" value="1"/>
</dbReference>